<sequence length="133" mass="15345">MPNRHISRDVKIAALNLLDELLELLKHNRFISAHYTTIHRELERAGMSRTILKEIAMERSEPSHMDYVREASQYPAEYLGFLDETSKNDKTPGRRRGRGQKGQRAIKRRKIVRDLSASALLPISRTAQCPRHG</sequence>
<dbReference type="EMBL" id="JARIHO010000082">
    <property type="protein sequence ID" value="KAJ7309326.1"/>
    <property type="molecule type" value="Genomic_DNA"/>
</dbReference>
<gene>
    <name evidence="2" type="ORF">DFH08DRAFT_944234</name>
</gene>
<protein>
    <submittedName>
        <fullName evidence="2">Uncharacterized protein</fullName>
    </submittedName>
</protein>
<evidence type="ECO:0000313" key="3">
    <source>
        <dbReference type="Proteomes" id="UP001218218"/>
    </source>
</evidence>
<name>A0AAD6Z6A6_9AGAR</name>
<accession>A0AAD6Z6A6</accession>
<reference evidence="2" key="1">
    <citation type="submission" date="2023-03" db="EMBL/GenBank/DDBJ databases">
        <title>Massive genome expansion in bonnet fungi (Mycena s.s.) driven by repeated elements and novel gene families across ecological guilds.</title>
        <authorList>
            <consortium name="Lawrence Berkeley National Laboratory"/>
            <person name="Harder C.B."/>
            <person name="Miyauchi S."/>
            <person name="Viragh M."/>
            <person name="Kuo A."/>
            <person name="Thoen E."/>
            <person name="Andreopoulos B."/>
            <person name="Lu D."/>
            <person name="Skrede I."/>
            <person name="Drula E."/>
            <person name="Henrissat B."/>
            <person name="Morin E."/>
            <person name="Kohler A."/>
            <person name="Barry K."/>
            <person name="LaButti K."/>
            <person name="Morin E."/>
            <person name="Salamov A."/>
            <person name="Lipzen A."/>
            <person name="Mereny Z."/>
            <person name="Hegedus B."/>
            <person name="Baldrian P."/>
            <person name="Stursova M."/>
            <person name="Weitz H."/>
            <person name="Taylor A."/>
            <person name="Grigoriev I.V."/>
            <person name="Nagy L.G."/>
            <person name="Martin F."/>
            <person name="Kauserud H."/>
        </authorList>
    </citation>
    <scope>NUCLEOTIDE SEQUENCE</scope>
    <source>
        <strain evidence="2">CBHHK002</strain>
    </source>
</reference>
<dbReference type="Proteomes" id="UP001218218">
    <property type="component" value="Unassembled WGS sequence"/>
</dbReference>
<keyword evidence="3" id="KW-1185">Reference proteome</keyword>
<feature type="compositionally biased region" description="Basic residues" evidence="1">
    <location>
        <begin position="93"/>
        <end position="108"/>
    </location>
</feature>
<proteinExistence type="predicted"/>
<organism evidence="2 3">
    <name type="scientific">Mycena albidolilacea</name>
    <dbReference type="NCBI Taxonomy" id="1033008"/>
    <lineage>
        <taxon>Eukaryota</taxon>
        <taxon>Fungi</taxon>
        <taxon>Dikarya</taxon>
        <taxon>Basidiomycota</taxon>
        <taxon>Agaricomycotina</taxon>
        <taxon>Agaricomycetes</taxon>
        <taxon>Agaricomycetidae</taxon>
        <taxon>Agaricales</taxon>
        <taxon>Marasmiineae</taxon>
        <taxon>Mycenaceae</taxon>
        <taxon>Mycena</taxon>
    </lineage>
</organism>
<dbReference type="AlphaFoldDB" id="A0AAD6Z6A6"/>
<comment type="caution">
    <text evidence="2">The sequence shown here is derived from an EMBL/GenBank/DDBJ whole genome shotgun (WGS) entry which is preliminary data.</text>
</comment>
<evidence type="ECO:0000313" key="2">
    <source>
        <dbReference type="EMBL" id="KAJ7309326.1"/>
    </source>
</evidence>
<evidence type="ECO:0000256" key="1">
    <source>
        <dbReference type="SAM" id="MobiDB-lite"/>
    </source>
</evidence>
<feature type="region of interest" description="Disordered" evidence="1">
    <location>
        <begin position="83"/>
        <end position="108"/>
    </location>
</feature>